<dbReference type="PANTHER" id="PTHR43685:SF3">
    <property type="entry name" value="SLR2126 PROTEIN"/>
    <property type="match status" value="1"/>
</dbReference>
<dbReference type="EMBL" id="NMPM01000084">
    <property type="protein sequence ID" value="PAV25004.1"/>
    <property type="molecule type" value="Genomic_DNA"/>
</dbReference>
<comment type="caution">
    <text evidence="3">The sequence shown here is derived from an EMBL/GenBank/DDBJ whole genome shotgun (WGS) entry which is preliminary data.</text>
</comment>
<feature type="coiled-coil region" evidence="1">
    <location>
        <begin position="323"/>
        <end position="399"/>
    </location>
</feature>
<feature type="domain" description="Glycosyltransferase 2-like" evidence="2">
    <location>
        <begin position="813"/>
        <end position="964"/>
    </location>
</feature>
<evidence type="ECO:0000259" key="2">
    <source>
        <dbReference type="Pfam" id="PF00535"/>
    </source>
</evidence>
<dbReference type="Pfam" id="PF00535">
    <property type="entry name" value="Glycos_transf_2"/>
    <property type="match status" value="2"/>
</dbReference>
<name>A0A2A2I147_9GAMM</name>
<dbReference type="Gene3D" id="3.90.550.10">
    <property type="entry name" value="Spore Coat Polysaccharide Biosynthesis Protein SpsA, Chain A"/>
    <property type="match status" value="2"/>
</dbReference>
<dbReference type="InterPro" id="IPR001173">
    <property type="entry name" value="Glyco_trans_2-like"/>
</dbReference>
<dbReference type="SUPFAM" id="SSF53448">
    <property type="entry name" value="Nucleotide-diphospho-sugar transferases"/>
    <property type="match status" value="2"/>
</dbReference>
<organism evidence="3 4">
    <name type="scientific">Tamilnaduibacter salinus</name>
    <dbReference type="NCBI Taxonomy" id="1484056"/>
    <lineage>
        <taxon>Bacteria</taxon>
        <taxon>Pseudomonadati</taxon>
        <taxon>Pseudomonadota</taxon>
        <taxon>Gammaproteobacteria</taxon>
        <taxon>Pseudomonadales</taxon>
        <taxon>Marinobacteraceae</taxon>
        <taxon>Tamilnaduibacter</taxon>
    </lineage>
</organism>
<proteinExistence type="predicted"/>
<evidence type="ECO:0000313" key="4">
    <source>
        <dbReference type="Proteomes" id="UP000218332"/>
    </source>
</evidence>
<keyword evidence="4" id="KW-1185">Reference proteome</keyword>
<reference evidence="3 4" key="1">
    <citation type="submission" date="2017-07" db="EMBL/GenBank/DDBJ databases">
        <title>Tamlnaduibacter salinus (Mi-7) genome sequencing.</title>
        <authorList>
            <person name="Verma A."/>
            <person name="Krishnamurthi S."/>
        </authorList>
    </citation>
    <scope>NUCLEOTIDE SEQUENCE [LARGE SCALE GENOMIC DNA]</scope>
    <source>
        <strain evidence="3 4">Mi-7</strain>
    </source>
</reference>
<keyword evidence="1" id="KW-0175">Coiled coil</keyword>
<dbReference type="SUPFAM" id="SSF52540">
    <property type="entry name" value="P-loop containing nucleoside triphosphate hydrolases"/>
    <property type="match status" value="1"/>
</dbReference>
<dbReference type="AlphaFoldDB" id="A0A2A2I147"/>
<dbReference type="Proteomes" id="UP000218332">
    <property type="component" value="Unassembled WGS sequence"/>
</dbReference>
<dbReference type="PANTHER" id="PTHR43685">
    <property type="entry name" value="GLYCOSYLTRANSFERASE"/>
    <property type="match status" value="1"/>
</dbReference>
<evidence type="ECO:0000313" key="3">
    <source>
        <dbReference type="EMBL" id="PAV25004.1"/>
    </source>
</evidence>
<dbReference type="Gene3D" id="3.40.50.300">
    <property type="entry name" value="P-loop containing nucleotide triphosphate hydrolases"/>
    <property type="match status" value="1"/>
</dbReference>
<protein>
    <recommendedName>
        <fullName evidence="2">Glycosyltransferase 2-like domain-containing protein</fullName>
    </recommendedName>
</protein>
<dbReference type="InterPro" id="IPR050834">
    <property type="entry name" value="Glycosyltransf_2"/>
</dbReference>
<dbReference type="InterPro" id="IPR027417">
    <property type="entry name" value="P-loop_NTPase"/>
</dbReference>
<dbReference type="InterPro" id="IPR029044">
    <property type="entry name" value="Nucleotide-diphossugar_trans"/>
</dbReference>
<feature type="domain" description="Glycosyltransferase 2-like" evidence="2">
    <location>
        <begin position="500"/>
        <end position="616"/>
    </location>
</feature>
<gene>
    <name evidence="3" type="ORF">CF392_13115</name>
</gene>
<dbReference type="CDD" id="cd04186">
    <property type="entry name" value="GT_2_like_c"/>
    <property type="match status" value="1"/>
</dbReference>
<evidence type="ECO:0000256" key="1">
    <source>
        <dbReference type="SAM" id="Coils"/>
    </source>
</evidence>
<accession>A0A2A2I147</accession>
<dbReference type="Gene3D" id="1.10.287.1490">
    <property type="match status" value="1"/>
</dbReference>
<sequence length="1040" mass="119622">MRRVMCLSDFSLDSGNRMGVVLVVGMHRSGTSAICRLLDNAGVDFGTNLIPPGDDNPLGFWEDRDFIGMNEELLGSVDAWQRVVLPTLGSSEQWQRKAKTFLARWLDNRSSGAAAVGLKDPRVSRTLEQWLPFLKRPQVLFVVRNPLSVAHSLNRRDGMSVEYGLALWFVYNFEAFKALQDHCVAFQVVNYDLLMGGDTDQKEQIQNFLGLTDLNMSLLERKLQHQRFDTSDVHEDNFIEELSARFWEVLTSDSPDYGSFETAYKSVMAFYKPFSDLADRLNEAQEYSSHVEADNQLLREQVRKFELEADESKRYATHLEADIESLHASIDHLEGDLDGLRQTIASEQRQNRSMGKTINDLQNNLLRQEELLEQKESEMADTVAKYQSLQTDYQQLEQVRWQVDVLLQQLYSSKSWRWTAPLRYFRKVLSVGIRKTVLPVRWMASYFLRRLSSVKARALVSSRQNATALQHLVDNRSLEKFWNPFPDAMPPELPKIGLSVVLYNNGRWLQTFMESLLSQDYPLDKIHLFFVDNSSTDDTHSKLKDLLASNAQRFASLQVARRPNAGFGSGHDYAIRKLNVDYVLVSNVDLEFQREAIVNAVSAALSDKDVASWELRQSPYEHPKYVDPVTLQVNWSSHACILIERKVYLEVGGYEPRIFMYGEDVELSYRFRRAGYQLKYLPRAVVFHHTYESEGEIKPLQFSGSTAANLLIRCRYGNISDVLVGYFLIFALAFRGAGFNDSRRLLWRSLPGTLAKSMFFLATREKSKAAFPFRGFDYDLCREGAFWESDRAIIDQLEDLPLVTVITRTVEGREALLNQAIFSVMNQTYPSIQHIITEDGGDSTKALCEQVGGVSPERYEIRHLRCPKKGRAHAANRALDEAAGQYVVILDDDDLLLPDHIEALVTEILRNDSDAAYSLAWDTPVKYFDKSRGYYTEHAHITLPLFYQEFDREVLFHHNFLPIQSVLFKRSLAGQTIRFDEDLDYLEDWVFWKRLTKGADFRFVKKTTSIYKTPLSVNENFARRRLLDEAYKIASERPIS</sequence>
<dbReference type="OrthoDB" id="396512at2"/>